<organism evidence="1 2">
    <name type="scientific">Desulfosarcina alkanivorans</name>
    <dbReference type="NCBI Taxonomy" id="571177"/>
    <lineage>
        <taxon>Bacteria</taxon>
        <taxon>Pseudomonadati</taxon>
        <taxon>Thermodesulfobacteriota</taxon>
        <taxon>Desulfobacteria</taxon>
        <taxon>Desulfobacterales</taxon>
        <taxon>Desulfosarcinaceae</taxon>
        <taxon>Desulfosarcina</taxon>
    </lineage>
</organism>
<evidence type="ECO:0000313" key="1">
    <source>
        <dbReference type="EMBL" id="BBO71875.1"/>
    </source>
</evidence>
<evidence type="ECO:0000313" key="2">
    <source>
        <dbReference type="Proteomes" id="UP000427906"/>
    </source>
</evidence>
<sequence length="200" mass="21887">MIRLDLRVDGSCTPLFSSLFEKGVVLSARTGCTLREFLCGQLGIDDDYLDQRVQTLFLDARPVDDVDTAMVRDGATLALSAAMPGLLGATMRKGGRYAAFRKDISQPADACGACESTGRVTVKLFNMVAREVGSRLLETGVEVHGRDLQRIAERFPDELTRNIRNARVDDGEVSADMNLFSSLSSQWVLLSVVMEQGHGR</sequence>
<reference evidence="1 2" key="1">
    <citation type="submission" date="2019-11" db="EMBL/GenBank/DDBJ databases">
        <title>Comparative genomics of hydrocarbon-degrading Desulfosarcina strains.</title>
        <authorList>
            <person name="Watanabe M."/>
            <person name="Kojima H."/>
            <person name="Fukui M."/>
        </authorList>
    </citation>
    <scope>NUCLEOTIDE SEQUENCE [LARGE SCALE GENOMIC DNA]</scope>
    <source>
        <strain evidence="1 2">PL12</strain>
    </source>
</reference>
<keyword evidence="2" id="KW-1185">Reference proteome</keyword>
<dbReference type="RefSeq" id="WP_155319650.1">
    <property type="nucleotide sequence ID" value="NZ_AP021874.1"/>
</dbReference>
<dbReference type="Proteomes" id="UP000427906">
    <property type="component" value="Chromosome"/>
</dbReference>
<proteinExistence type="predicted"/>
<protein>
    <submittedName>
        <fullName evidence="1">Uncharacterized protein</fullName>
    </submittedName>
</protein>
<gene>
    <name evidence="1" type="ORF">DSCA_58050</name>
</gene>
<dbReference type="OrthoDB" id="5396767at2"/>
<name>A0A5K7YTY9_9BACT</name>
<accession>A0A5K7YTY9</accession>
<dbReference type="EMBL" id="AP021874">
    <property type="protein sequence ID" value="BBO71875.1"/>
    <property type="molecule type" value="Genomic_DNA"/>
</dbReference>
<dbReference type="AlphaFoldDB" id="A0A5K7YTY9"/>
<dbReference type="KEGG" id="dalk:DSCA_58050"/>